<keyword evidence="7 9" id="KW-0131">Cell cycle</keyword>
<evidence type="ECO:0000256" key="6">
    <source>
        <dbReference type="ARBA" id="ARBA00023054"/>
    </source>
</evidence>
<dbReference type="EMBL" id="CAKOGL010000029">
    <property type="protein sequence ID" value="CAH2106410.1"/>
    <property type="molecule type" value="Genomic_DNA"/>
</dbReference>
<evidence type="ECO:0000313" key="13">
    <source>
        <dbReference type="Proteomes" id="UP001153954"/>
    </source>
</evidence>
<gene>
    <name evidence="12" type="ORF">EEDITHA_LOCUS20547</name>
</gene>
<evidence type="ECO:0000259" key="11">
    <source>
        <dbReference type="Pfam" id="PF08234"/>
    </source>
</evidence>
<evidence type="ECO:0000256" key="5">
    <source>
        <dbReference type="ARBA" id="ARBA00022776"/>
    </source>
</evidence>
<comment type="subcellular location">
    <subcellularLocation>
        <location evidence="1">Chromosome</location>
        <location evidence="1">Centromere</location>
    </subcellularLocation>
    <subcellularLocation>
        <location evidence="9">Nucleus</location>
    </subcellularLocation>
    <subcellularLocation>
        <location evidence="9">Chromosome</location>
        <location evidence="9">Centromere</location>
        <location evidence="9">Kinetochore</location>
    </subcellularLocation>
</comment>
<dbReference type="GO" id="GO:0031262">
    <property type="term" value="C:Ndc80 complex"/>
    <property type="evidence" value="ECO:0007669"/>
    <property type="project" value="InterPro"/>
</dbReference>
<keyword evidence="13" id="KW-1185">Reference proteome</keyword>
<keyword evidence="5 9" id="KW-0498">Mitosis</keyword>
<comment type="similarity">
    <text evidence="2 9">Belongs to the SPC25 family.</text>
</comment>
<dbReference type="AlphaFoldDB" id="A0AAU9V6K4"/>
<feature type="domain" description="Chromosome segregation protein Spc25 C-terminal" evidence="11">
    <location>
        <begin position="141"/>
        <end position="203"/>
    </location>
</feature>
<organism evidence="12 13">
    <name type="scientific">Euphydryas editha</name>
    <name type="common">Edith's checkerspot</name>
    <dbReference type="NCBI Taxonomy" id="104508"/>
    <lineage>
        <taxon>Eukaryota</taxon>
        <taxon>Metazoa</taxon>
        <taxon>Ecdysozoa</taxon>
        <taxon>Arthropoda</taxon>
        <taxon>Hexapoda</taxon>
        <taxon>Insecta</taxon>
        <taxon>Pterygota</taxon>
        <taxon>Neoptera</taxon>
        <taxon>Endopterygota</taxon>
        <taxon>Lepidoptera</taxon>
        <taxon>Glossata</taxon>
        <taxon>Ditrysia</taxon>
        <taxon>Papilionoidea</taxon>
        <taxon>Nymphalidae</taxon>
        <taxon>Nymphalinae</taxon>
        <taxon>Euphydryas</taxon>
    </lineage>
</organism>
<sequence length="263" mass="31021">MSVIEANWSYEINVIEIETSLYSYFELSLNNICENVLKALEDGFLIENINYQANLAQTYDEELKLLFETNKELRQEIELKLNQLTGKQTQYENFKQDQKLLTQEIKETHEAFLMAKKCYKKFLKIYYTIESRSKDSQIIYVQFFTEAKKDTENYTVRLKRNIKTRSYELQSIHPKLKMFKEFQRKLEENNDVPGLLCCLRLAFMAIKETKKNFPFASIFFALSGISFVNLEDVIRSSEELREGTCDFDLAGKNIAPKAMKCRE</sequence>
<dbReference type="GO" id="GO:0051301">
    <property type="term" value="P:cell division"/>
    <property type="evidence" value="ECO:0007669"/>
    <property type="project" value="UniProtKB-UniRule"/>
</dbReference>
<evidence type="ECO:0000256" key="3">
    <source>
        <dbReference type="ARBA" id="ARBA00022454"/>
    </source>
</evidence>
<keyword evidence="8 9" id="KW-0137">Centromere</keyword>
<evidence type="ECO:0000256" key="1">
    <source>
        <dbReference type="ARBA" id="ARBA00004584"/>
    </source>
</evidence>
<keyword evidence="6 10" id="KW-0175">Coiled coil</keyword>
<comment type="function">
    <text evidence="9">Acts as a component of the essential kinetochore-associated NDC80 complex, which is required for chromosome segregation and spindle checkpoint activity.</text>
</comment>
<dbReference type="GO" id="GO:0007059">
    <property type="term" value="P:chromosome segregation"/>
    <property type="evidence" value="ECO:0007669"/>
    <property type="project" value="InterPro"/>
</dbReference>
<evidence type="ECO:0000256" key="9">
    <source>
        <dbReference type="RuleBase" id="RU367150"/>
    </source>
</evidence>
<keyword evidence="9" id="KW-0995">Kinetochore</keyword>
<dbReference type="Gene3D" id="3.30.457.50">
    <property type="entry name" value="Chromosome segregation protein Spc25"/>
    <property type="match status" value="1"/>
</dbReference>
<protein>
    <recommendedName>
        <fullName evidence="9">Kinetochore protein SPC25</fullName>
    </recommendedName>
</protein>
<proteinExistence type="inferred from homology"/>
<comment type="subunit">
    <text evidence="9">Component of the NDC80 complex.</text>
</comment>
<evidence type="ECO:0000256" key="7">
    <source>
        <dbReference type="ARBA" id="ARBA00023306"/>
    </source>
</evidence>
<dbReference type="InterPro" id="IPR013255">
    <property type="entry name" value="Spc25_C"/>
</dbReference>
<dbReference type="GO" id="GO:0005634">
    <property type="term" value="C:nucleus"/>
    <property type="evidence" value="ECO:0007669"/>
    <property type="project" value="UniProtKB-SubCell"/>
</dbReference>
<accession>A0AAU9V6K4</accession>
<feature type="coiled-coil region" evidence="10">
    <location>
        <begin position="56"/>
        <end position="90"/>
    </location>
</feature>
<evidence type="ECO:0000256" key="4">
    <source>
        <dbReference type="ARBA" id="ARBA00022618"/>
    </source>
</evidence>
<keyword evidence="4 9" id="KW-0132">Cell division</keyword>
<evidence type="ECO:0000256" key="2">
    <source>
        <dbReference type="ARBA" id="ARBA00006379"/>
    </source>
</evidence>
<name>A0AAU9V6K4_EUPED</name>
<keyword evidence="3 9" id="KW-0158">Chromosome</keyword>
<evidence type="ECO:0000313" key="12">
    <source>
        <dbReference type="EMBL" id="CAH2106410.1"/>
    </source>
</evidence>
<evidence type="ECO:0000256" key="10">
    <source>
        <dbReference type="SAM" id="Coils"/>
    </source>
</evidence>
<dbReference type="Proteomes" id="UP001153954">
    <property type="component" value="Unassembled WGS sequence"/>
</dbReference>
<dbReference type="Pfam" id="PF08234">
    <property type="entry name" value="Spindle_Spc25"/>
    <property type="match status" value="1"/>
</dbReference>
<comment type="caution">
    <text evidence="12">The sequence shown here is derived from an EMBL/GenBank/DDBJ whole genome shotgun (WGS) entry which is preliminary data.</text>
</comment>
<reference evidence="12" key="1">
    <citation type="submission" date="2022-03" db="EMBL/GenBank/DDBJ databases">
        <authorList>
            <person name="Tunstrom K."/>
        </authorList>
    </citation>
    <scope>NUCLEOTIDE SEQUENCE</scope>
</reference>
<keyword evidence="9" id="KW-0539">Nucleus</keyword>
<evidence type="ECO:0000256" key="8">
    <source>
        <dbReference type="ARBA" id="ARBA00023328"/>
    </source>
</evidence>